<dbReference type="SUPFAM" id="SSF53850">
    <property type="entry name" value="Periplasmic binding protein-like II"/>
    <property type="match status" value="1"/>
</dbReference>
<dbReference type="GO" id="GO:0043190">
    <property type="term" value="C:ATP-binding cassette (ABC) transporter complex"/>
    <property type="evidence" value="ECO:0007669"/>
    <property type="project" value="InterPro"/>
</dbReference>
<dbReference type="GO" id="GO:0042597">
    <property type="term" value="C:periplasmic space"/>
    <property type="evidence" value="ECO:0007669"/>
    <property type="project" value="UniProtKB-ARBA"/>
</dbReference>
<evidence type="ECO:0000313" key="7">
    <source>
        <dbReference type="EMBL" id="HIX95806.1"/>
    </source>
</evidence>
<dbReference type="InterPro" id="IPR039424">
    <property type="entry name" value="SBP_5"/>
</dbReference>
<dbReference type="Gene3D" id="3.40.190.10">
    <property type="entry name" value="Periplasmic binding protein-like II"/>
    <property type="match status" value="1"/>
</dbReference>
<sequence>MKMKNFVALALAGCMALSLAACGSTATTGETSEAATGEQAADATEATDATATGSGFTVQLGPNPETLDPALNSAIDGANTIITIFEPLLLVDENNEVVGGQAESWEVSDDGLTWTFTLRDGLKWSDGTDLTAKDFEYSFKRLADPNTAAPYGQTVVGMIAGYDDAVGNPDADGNTTTEPDFDALQVVASEDGKTLTVTLSYPCSYFDKIAAFASMSPVQQATIEANGDGWCTQPETFVCNGPYMITEWTPSERIVLSKNPNYVGGWDSSRIVSDTITLLLIEDDTAAYAAYNSGEAQLIKSVPSDEIPSLTPAEEGGDFYIDSNLGTYYISVNCQREPFTDPLVRKALSLAIDREYVADVVMQGTYSAAHGISCPGITDADGSQFADNANGGEPYISNDYDANLEEAKALMAEAGYPDGEGFPTVTYSTNDQAYHLPLAEYLQSAWAELGITVNIDTVEWASFTPLRRAGDYDISRNGWVMDYDDPSNMLELFQTGNGNNDGKYSNPEFDAAIEASKVADKATHYEQLHKAEDILMEDMGCIPVAYYNDFWLQSPSLQGTWHSPYGYWYLQYGYVE</sequence>
<dbReference type="GO" id="GO:0015833">
    <property type="term" value="P:peptide transport"/>
    <property type="evidence" value="ECO:0007669"/>
    <property type="project" value="TreeGrafter"/>
</dbReference>
<dbReference type="EMBL" id="DXEI01000154">
    <property type="protein sequence ID" value="HIX95806.1"/>
    <property type="molecule type" value="Genomic_DNA"/>
</dbReference>
<dbReference type="Gene3D" id="3.10.105.10">
    <property type="entry name" value="Dipeptide-binding Protein, Domain 3"/>
    <property type="match status" value="1"/>
</dbReference>
<accession>A0A9D1Y386</accession>
<evidence type="ECO:0000313" key="8">
    <source>
        <dbReference type="Proteomes" id="UP000886751"/>
    </source>
</evidence>
<protein>
    <submittedName>
        <fullName evidence="7">Peptide ABC transporter substrate-binding protein</fullName>
    </submittedName>
</protein>
<keyword evidence="3" id="KW-0813">Transport</keyword>
<dbReference type="Gene3D" id="3.90.76.10">
    <property type="entry name" value="Dipeptide-binding Protein, Domain 1"/>
    <property type="match status" value="1"/>
</dbReference>
<name>A0A9D1Y386_9FIRM</name>
<comment type="caution">
    <text evidence="7">The sequence shown here is derived from an EMBL/GenBank/DDBJ whole genome shotgun (WGS) entry which is preliminary data.</text>
</comment>
<comment type="similarity">
    <text evidence="2">Belongs to the bacterial solute-binding protein 5 family.</text>
</comment>
<dbReference type="Proteomes" id="UP000886751">
    <property type="component" value="Unassembled WGS sequence"/>
</dbReference>
<dbReference type="InterPro" id="IPR023765">
    <property type="entry name" value="SBP_5_CS"/>
</dbReference>
<keyword evidence="4 5" id="KW-0732">Signal</keyword>
<proteinExistence type="inferred from homology"/>
<reference evidence="7" key="1">
    <citation type="journal article" date="2021" name="PeerJ">
        <title>Extensive microbial diversity within the chicken gut microbiome revealed by metagenomics and culture.</title>
        <authorList>
            <person name="Gilroy R."/>
            <person name="Ravi A."/>
            <person name="Getino M."/>
            <person name="Pursley I."/>
            <person name="Horton D.L."/>
            <person name="Alikhan N.F."/>
            <person name="Baker D."/>
            <person name="Gharbi K."/>
            <person name="Hall N."/>
            <person name="Watson M."/>
            <person name="Adriaenssens E.M."/>
            <person name="Foster-Nyarko E."/>
            <person name="Jarju S."/>
            <person name="Secka A."/>
            <person name="Antonio M."/>
            <person name="Oren A."/>
            <person name="Chaudhuri R.R."/>
            <person name="La Ragione R."/>
            <person name="Hildebrand F."/>
            <person name="Pallen M.J."/>
        </authorList>
    </citation>
    <scope>NUCLEOTIDE SEQUENCE</scope>
    <source>
        <strain evidence="7">ChiHecec2B26-7398</strain>
    </source>
</reference>
<feature type="domain" description="Solute-binding protein family 5" evidence="6">
    <location>
        <begin position="96"/>
        <end position="500"/>
    </location>
</feature>
<evidence type="ECO:0000256" key="2">
    <source>
        <dbReference type="ARBA" id="ARBA00005695"/>
    </source>
</evidence>
<evidence type="ECO:0000256" key="3">
    <source>
        <dbReference type="ARBA" id="ARBA00022448"/>
    </source>
</evidence>
<dbReference type="PROSITE" id="PS51257">
    <property type="entry name" value="PROKAR_LIPOPROTEIN"/>
    <property type="match status" value="1"/>
</dbReference>
<evidence type="ECO:0000259" key="6">
    <source>
        <dbReference type="Pfam" id="PF00496"/>
    </source>
</evidence>
<organism evidence="7 8">
    <name type="scientific">Candidatus Gemmiger excrementipullorum</name>
    <dbReference type="NCBI Taxonomy" id="2838610"/>
    <lineage>
        <taxon>Bacteria</taxon>
        <taxon>Bacillati</taxon>
        <taxon>Bacillota</taxon>
        <taxon>Clostridia</taxon>
        <taxon>Eubacteriales</taxon>
        <taxon>Gemmiger</taxon>
    </lineage>
</organism>
<dbReference type="InterPro" id="IPR030678">
    <property type="entry name" value="Peptide/Ni-bd"/>
</dbReference>
<dbReference type="PANTHER" id="PTHR30290:SF10">
    <property type="entry name" value="PERIPLASMIC OLIGOPEPTIDE-BINDING PROTEIN-RELATED"/>
    <property type="match status" value="1"/>
</dbReference>
<comment type="subcellular location">
    <subcellularLocation>
        <location evidence="1">Cell membrane</location>
        <topology evidence="1">Lipid-anchor</topology>
    </subcellularLocation>
</comment>
<evidence type="ECO:0000256" key="4">
    <source>
        <dbReference type="ARBA" id="ARBA00022729"/>
    </source>
</evidence>
<reference evidence="7" key="2">
    <citation type="submission" date="2021-04" db="EMBL/GenBank/DDBJ databases">
        <authorList>
            <person name="Gilroy R."/>
        </authorList>
    </citation>
    <scope>NUCLEOTIDE SEQUENCE</scope>
    <source>
        <strain evidence="7">ChiHecec2B26-7398</strain>
    </source>
</reference>
<feature type="signal peptide" evidence="5">
    <location>
        <begin position="1"/>
        <end position="20"/>
    </location>
</feature>
<dbReference type="GO" id="GO:1904680">
    <property type="term" value="F:peptide transmembrane transporter activity"/>
    <property type="evidence" value="ECO:0007669"/>
    <property type="project" value="TreeGrafter"/>
</dbReference>
<dbReference type="CDD" id="cd08504">
    <property type="entry name" value="PBP2_OppA"/>
    <property type="match status" value="1"/>
</dbReference>
<evidence type="ECO:0000256" key="1">
    <source>
        <dbReference type="ARBA" id="ARBA00004193"/>
    </source>
</evidence>
<dbReference type="InterPro" id="IPR000914">
    <property type="entry name" value="SBP_5_dom"/>
</dbReference>
<dbReference type="PANTHER" id="PTHR30290">
    <property type="entry name" value="PERIPLASMIC BINDING COMPONENT OF ABC TRANSPORTER"/>
    <property type="match status" value="1"/>
</dbReference>
<dbReference type="Pfam" id="PF00496">
    <property type="entry name" value="SBP_bac_5"/>
    <property type="match status" value="1"/>
</dbReference>
<gene>
    <name evidence="7" type="ORF">H9846_10190</name>
</gene>
<dbReference type="AlphaFoldDB" id="A0A9D1Y386"/>
<feature type="chain" id="PRO_5039468726" evidence="5">
    <location>
        <begin position="21"/>
        <end position="576"/>
    </location>
</feature>
<dbReference type="PROSITE" id="PS01040">
    <property type="entry name" value="SBP_BACTERIAL_5"/>
    <property type="match status" value="1"/>
</dbReference>
<dbReference type="PIRSF" id="PIRSF002741">
    <property type="entry name" value="MppA"/>
    <property type="match status" value="1"/>
</dbReference>
<evidence type="ECO:0000256" key="5">
    <source>
        <dbReference type="SAM" id="SignalP"/>
    </source>
</evidence>